<keyword evidence="2" id="KW-0808">Transferase</keyword>
<sequence length="353" mass="40238">MSKIICLGYFNRGNCGDEAFIEAHKWFFGEENIELKDGRMTAEDVAGCKVILGGGDVVAPFFLDWIPRGTPFWMVGVGLKYEDASAKWLLDRGEDYQYSWFRNHIDVDICGKYGIKSDYIPDIVFALKNHQAVRAPVLPPDVPPPAPGRERIIICLADHFNTRHGFEDKRLLAYLEWFKWELARALDMLADDHEIMFLPLSVYRNHMDHRIHSDVMARMRKGDRCLWREATTHPLDALSIFSAAHHVFSMKLHGNIFGLVTERACVNIGVGRKQRLLYEEAGLDDVSLPPYGFTAEGLMKAFATAKTPEAREKVAAYSQGQHDKLLAFRDKARELFLAPARPSRSRRRVSLLT</sequence>
<dbReference type="RefSeq" id="WP_377057217.1">
    <property type="nucleotide sequence ID" value="NZ_JBHLVZ010000118.1"/>
</dbReference>
<dbReference type="GO" id="GO:0016740">
    <property type="term" value="F:transferase activity"/>
    <property type="evidence" value="ECO:0007669"/>
    <property type="project" value="UniProtKB-KW"/>
</dbReference>
<evidence type="ECO:0000313" key="2">
    <source>
        <dbReference type="EMBL" id="MFC0389668.1"/>
    </source>
</evidence>
<reference evidence="2 3" key="1">
    <citation type="submission" date="2024-09" db="EMBL/GenBank/DDBJ databases">
        <authorList>
            <person name="Sun Q."/>
            <person name="Mori K."/>
        </authorList>
    </citation>
    <scope>NUCLEOTIDE SEQUENCE [LARGE SCALE GENOMIC DNA]</scope>
    <source>
        <strain evidence="2 3">CCM 7468</strain>
    </source>
</reference>
<dbReference type="InterPro" id="IPR007345">
    <property type="entry name" value="Polysacch_pyruvyl_Trfase"/>
</dbReference>
<gene>
    <name evidence="2" type="ORF">ACFFIC_29610</name>
</gene>
<evidence type="ECO:0000313" key="3">
    <source>
        <dbReference type="Proteomes" id="UP001589789"/>
    </source>
</evidence>
<dbReference type="Proteomes" id="UP001589789">
    <property type="component" value="Unassembled WGS sequence"/>
</dbReference>
<evidence type="ECO:0000259" key="1">
    <source>
        <dbReference type="Pfam" id="PF04230"/>
    </source>
</evidence>
<dbReference type="EMBL" id="JBHLVZ010000118">
    <property type="protein sequence ID" value="MFC0389668.1"/>
    <property type="molecule type" value="Genomic_DNA"/>
</dbReference>
<organism evidence="2 3">
    <name type="scientific">Muricoccus vinaceus</name>
    <dbReference type="NCBI Taxonomy" id="424704"/>
    <lineage>
        <taxon>Bacteria</taxon>
        <taxon>Pseudomonadati</taxon>
        <taxon>Pseudomonadota</taxon>
        <taxon>Alphaproteobacteria</taxon>
        <taxon>Acetobacterales</taxon>
        <taxon>Roseomonadaceae</taxon>
        <taxon>Muricoccus</taxon>
    </lineage>
</organism>
<dbReference type="PANTHER" id="PTHR36836">
    <property type="entry name" value="COLANIC ACID BIOSYNTHESIS PROTEIN WCAK"/>
    <property type="match status" value="1"/>
</dbReference>
<protein>
    <submittedName>
        <fullName evidence="2">Polysaccharide pyruvyl transferase family protein</fullName>
    </submittedName>
</protein>
<dbReference type="Pfam" id="PF04230">
    <property type="entry name" value="PS_pyruv_trans"/>
    <property type="match status" value="1"/>
</dbReference>
<proteinExistence type="predicted"/>
<accession>A0ABV6J4B6</accession>
<name>A0ABV6J4B6_9PROT</name>
<dbReference type="PANTHER" id="PTHR36836:SF1">
    <property type="entry name" value="COLANIC ACID BIOSYNTHESIS PROTEIN WCAK"/>
    <property type="match status" value="1"/>
</dbReference>
<keyword evidence="3" id="KW-1185">Reference proteome</keyword>
<comment type="caution">
    <text evidence="2">The sequence shown here is derived from an EMBL/GenBank/DDBJ whole genome shotgun (WGS) entry which is preliminary data.</text>
</comment>
<feature type="domain" description="Polysaccharide pyruvyl transferase" evidence="1">
    <location>
        <begin position="15"/>
        <end position="270"/>
    </location>
</feature>